<reference evidence="2" key="1">
    <citation type="journal article" date="2006" name="PLoS Biol.">
        <title>Macronuclear genome sequence of the ciliate Tetrahymena thermophila, a model eukaryote.</title>
        <authorList>
            <person name="Eisen J.A."/>
            <person name="Coyne R.S."/>
            <person name="Wu M."/>
            <person name="Wu D."/>
            <person name="Thiagarajan M."/>
            <person name="Wortman J.R."/>
            <person name="Badger J.H."/>
            <person name="Ren Q."/>
            <person name="Amedeo P."/>
            <person name="Jones K.M."/>
            <person name="Tallon L.J."/>
            <person name="Delcher A.L."/>
            <person name="Salzberg S.L."/>
            <person name="Silva J.C."/>
            <person name="Haas B.J."/>
            <person name="Majoros W.H."/>
            <person name="Farzad M."/>
            <person name="Carlton J.M."/>
            <person name="Smith R.K. Jr."/>
            <person name="Garg J."/>
            <person name="Pearlman R.E."/>
            <person name="Karrer K.M."/>
            <person name="Sun L."/>
            <person name="Manning G."/>
            <person name="Elde N.C."/>
            <person name="Turkewitz A.P."/>
            <person name="Asai D.J."/>
            <person name="Wilkes D.E."/>
            <person name="Wang Y."/>
            <person name="Cai H."/>
            <person name="Collins K."/>
            <person name="Stewart B.A."/>
            <person name="Lee S.R."/>
            <person name="Wilamowska K."/>
            <person name="Weinberg Z."/>
            <person name="Ruzzo W.L."/>
            <person name="Wloga D."/>
            <person name="Gaertig J."/>
            <person name="Frankel J."/>
            <person name="Tsao C.-C."/>
            <person name="Gorovsky M.A."/>
            <person name="Keeling P.J."/>
            <person name="Waller R.F."/>
            <person name="Patron N.J."/>
            <person name="Cherry J.M."/>
            <person name="Stover N.A."/>
            <person name="Krieger C.J."/>
            <person name="del Toro C."/>
            <person name="Ryder H.F."/>
            <person name="Williamson S.C."/>
            <person name="Barbeau R.A."/>
            <person name="Hamilton E.P."/>
            <person name="Orias E."/>
        </authorList>
    </citation>
    <scope>NUCLEOTIDE SEQUENCE [LARGE SCALE GENOMIC DNA]</scope>
    <source>
        <strain evidence="2">SB210</strain>
    </source>
</reference>
<accession>Q22YI0</accession>
<name>Q22YI0_TETTS</name>
<evidence type="ECO:0000313" key="1">
    <source>
        <dbReference type="EMBL" id="EAR90305.2"/>
    </source>
</evidence>
<sequence length="172" mass="20857">MCGLCNSFRHLKKDCELVNINKRQLYCMERYQSFQKRKFFERQMSKNNNTLLIQQDVCARAYSYIDEIKKQKQSDIIQLLDLTLSDSDDTLSDEDFLDQKKFKYQETLKENQLKSNSSTHIKCEQNQRRQTISSMYLKQISKEFEVRLISRTRFKLNPKIRIFYRQTCFTRN</sequence>
<dbReference type="GeneID" id="7836527"/>
<organism evidence="1 2">
    <name type="scientific">Tetrahymena thermophila (strain SB210)</name>
    <dbReference type="NCBI Taxonomy" id="312017"/>
    <lineage>
        <taxon>Eukaryota</taxon>
        <taxon>Sar</taxon>
        <taxon>Alveolata</taxon>
        <taxon>Ciliophora</taxon>
        <taxon>Intramacronucleata</taxon>
        <taxon>Oligohymenophorea</taxon>
        <taxon>Hymenostomatida</taxon>
        <taxon>Tetrahymenina</taxon>
        <taxon>Tetrahymenidae</taxon>
        <taxon>Tetrahymena</taxon>
    </lineage>
</organism>
<dbReference type="Proteomes" id="UP000009168">
    <property type="component" value="Unassembled WGS sequence"/>
</dbReference>
<dbReference type="EMBL" id="GG662800">
    <property type="protein sequence ID" value="EAR90305.2"/>
    <property type="molecule type" value="Genomic_DNA"/>
</dbReference>
<dbReference type="HOGENOM" id="CLU_884238_0_0_1"/>
<dbReference type="RefSeq" id="XP_001010550.2">
    <property type="nucleotide sequence ID" value="XM_001010550.2"/>
</dbReference>
<evidence type="ECO:0000313" key="2">
    <source>
        <dbReference type="Proteomes" id="UP000009168"/>
    </source>
</evidence>
<protein>
    <submittedName>
        <fullName evidence="1">Uncharacterized protein</fullName>
    </submittedName>
</protein>
<dbReference type="InParanoid" id="Q22YI0"/>
<dbReference type="KEGG" id="tet:TTHERM_00607110"/>
<dbReference type="AlphaFoldDB" id="Q22YI0"/>
<gene>
    <name evidence="1" type="ORF">TTHERM_00607110</name>
</gene>
<keyword evidence="2" id="KW-1185">Reference proteome</keyword>
<proteinExistence type="predicted"/>